<feature type="transmembrane region" description="Helical" evidence="1">
    <location>
        <begin position="96"/>
        <end position="122"/>
    </location>
</feature>
<feature type="transmembrane region" description="Helical" evidence="1">
    <location>
        <begin position="134"/>
        <end position="156"/>
    </location>
</feature>
<feature type="transmembrane region" description="Helical" evidence="1">
    <location>
        <begin position="12"/>
        <end position="37"/>
    </location>
</feature>
<keyword evidence="1" id="KW-0472">Membrane</keyword>
<dbReference type="AlphaFoldDB" id="A0A268NXS1"/>
<dbReference type="CDD" id="cd21809">
    <property type="entry name" value="ABC-2_lan_permease-like"/>
    <property type="match status" value="1"/>
</dbReference>
<keyword evidence="1" id="KW-0812">Transmembrane</keyword>
<dbReference type="Pfam" id="PF12730">
    <property type="entry name" value="ABC2_membrane_4"/>
    <property type="match status" value="1"/>
</dbReference>
<keyword evidence="1" id="KW-1133">Transmembrane helix</keyword>
<evidence type="ECO:0000313" key="3">
    <source>
        <dbReference type="Proteomes" id="UP000216207"/>
    </source>
</evidence>
<reference evidence="2 3" key="1">
    <citation type="submission" date="2017-07" db="EMBL/GenBank/DDBJ databases">
        <title>Isolation and whole genome analysis of endospore-forming bacteria from heroin.</title>
        <authorList>
            <person name="Kalinowski J."/>
            <person name="Ahrens B."/>
            <person name="Al-Dilaimi A."/>
            <person name="Winkler A."/>
            <person name="Wibberg D."/>
            <person name="Schleenbecker U."/>
            <person name="Ruckert C."/>
            <person name="Wolfel R."/>
            <person name="Grass G."/>
        </authorList>
    </citation>
    <scope>NUCLEOTIDE SEQUENCE [LARGE SCALE GENOMIC DNA]</scope>
    <source>
        <strain evidence="2 3">7539</strain>
    </source>
</reference>
<accession>A0A268NXS1</accession>
<sequence length="233" mass="26067">MMKLIQVEWLKLRRFCLLFPALAALFLLTMVGGLWYFNYREGVGGVFSIFAVQYFFLSITLMLSITILASVTASTEHEAKGWKLLNALPAAKRNIIIAKFIVVFLLVAFEVLLIIAGTAVMWKLASNETIPWDFMFQQPFYCLLAAGGFIAVQVWLSTAFSNQSISIGFGIAGSISSLFLARSNMEMMHVFPWAYPSLASPLIPDHKQWVVAGVVTGVLFLLAGVRHFTRIEW</sequence>
<comment type="caution">
    <text evidence="2">The sequence shown here is derived from an EMBL/GenBank/DDBJ whole genome shotgun (WGS) entry which is preliminary data.</text>
</comment>
<evidence type="ECO:0008006" key="4">
    <source>
        <dbReference type="Google" id="ProtNLM"/>
    </source>
</evidence>
<protein>
    <recommendedName>
        <fullName evidence="4">ABC transporter permease</fullName>
    </recommendedName>
</protein>
<feature type="transmembrane region" description="Helical" evidence="1">
    <location>
        <begin position="163"/>
        <end position="181"/>
    </location>
</feature>
<dbReference type="EMBL" id="NPCC01000023">
    <property type="protein sequence ID" value="PAE88069.1"/>
    <property type="molecule type" value="Genomic_DNA"/>
</dbReference>
<evidence type="ECO:0000313" key="2">
    <source>
        <dbReference type="EMBL" id="PAE88069.1"/>
    </source>
</evidence>
<proteinExistence type="predicted"/>
<name>A0A268NXS1_SHOCL</name>
<gene>
    <name evidence="2" type="ORF">CHH72_14565</name>
</gene>
<evidence type="ECO:0000256" key="1">
    <source>
        <dbReference type="SAM" id="Phobius"/>
    </source>
</evidence>
<feature type="transmembrane region" description="Helical" evidence="1">
    <location>
        <begin position="49"/>
        <end position="75"/>
    </location>
</feature>
<feature type="transmembrane region" description="Helical" evidence="1">
    <location>
        <begin position="209"/>
        <end position="228"/>
    </location>
</feature>
<dbReference type="RefSeq" id="WP_095236106.1">
    <property type="nucleotide sequence ID" value="NZ_NPCD01000010.1"/>
</dbReference>
<organism evidence="2 3">
    <name type="scientific">Shouchella clausii</name>
    <name type="common">Alkalihalobacillus clausii</name>
    <dbReference type="NCBI Taxonomy" id="79880"/>
    <lineage>
        <taxon>Bacteria</taxon>
        <taxon>Bacillati</taxon>
        <taxon>Bacillota</taxon>
        <taxon>Bacilli</taxon>
        <taxon>Bacillales</taxon>
        <taxon>Bacillaceae</taxon>
        <taxon>Shouchella</taxon>
    </lineage>
</organism>
<dbReference type="Proteomes" id="UP000216207">
    <property type="component" value="Unassembled WGS sequence"/>
</dbReference>